<sequence length="716" mass="80507">MTAPADPWGPPSAPRNENVPTGFSSTAWRPPDRRQNTESWYDAKRNVYPDRMKETRGRARDSNGWGDGGGHWDVSGKPGWGHDLDDDPWAVHRDNDQGRGRRERRDTWAGREAGREARDWALHRQPQGHGWGTLEEDEGEDEDWEHVNPHIGRSGSGGGGVGDSWFHKAERSKSRGPPAHQSKNAWENDMDSIPQWGQSNRPWATDDDDEEDALHARSVEERMRASTPHNTHRNGHSHHRSKSRPRESGSSWGEGGNWGWGEKHIDDQVDDVHLQRLRAMDSEEKRQRKDRTKQRQRETMANYGWDDANEEDFHRGHELGNDWELAGAMNGLSLNGYGHGHGHHSPLQEKIHVHKKHKKRTRSLSAHRNSLFSGHHVTYEQYKNRNGVGGPREEDLPFRPSTWREGYSIRSGGSGLGKGWFGGSRRASEVKEINDPVKRNLHPHLHFTPPSGNYAFSPYSSQSSEPPPVSLDLRISPSLSQGLTHFLPNIHFLTLPRNPDPIPNPVDLMQFATHPPAPQMRLFHRRLPWYIDIFAGMGGRYGAQGGGGSFVTIWDVIIGLYNGLTGGEGWGGESQVRAEEYWSGEMGDHVDASPPPPSAGNLPGSTPLLGTNMGLGRKMKRTAREQVSMSWRLRGQLANQVKYAQIMAESRQEDIAMAEGARAEQTELQRGVRRVDWLSVGAYVGAGGDGTADMRAFRWLGLKRAKRGMWEIVTEL</sequence>
<dbReference type="Proteomes" id="UP001437256">
    <property type="component" value="Unassembled WGS sequence"/>
</dbReference>
<evidence type="ECO:0000313" key="3">
    <source>
        <dbReference type="EMBL" id="KAL0069020.1"/>
    </source>
</evidence>
<keyword evidence="4" id="KW-1185">Reference proteome</keyword>
<feature type="region of interest" description="Disordered" evidence="1">
    <location>
        <begin position="277"/>
        <end position="299"/>
    </location>
</feature>
<dbReference type="Pfam" id="PF20415">
    <property type="entry name" value="DUF6699"/>
    <property type="match status" value="1"/>
</dbReference>
<evidence type="ECO:0000256" key="1">
    <source>
        <dbReference type="SAM" id="MobiDB-lite"/>
    </source>
</evidence>
<feature type="region of interest" description="Disordered" evidence="1">
    <location>
        <begin position="1"/>
        <end position="255"/>
    </location>
</feature>
<feature type="compositionally biased region" description="Basic residues" evidence="1">
    <location>
        <begin position="230"/>
        <end position="243"/>
    </location>
</feature>
<feature type="compositionally biased region" description="Basic and acidic residues" evidence="1">
    <location>
        <begin position="89"/>
        <end position="122"/>
    </location>
</feature>
<protein>
    <recommendedName>
        <fullName evidence="2">DUF6699 domain-containing protein</fullName>
    </recommendedName>
</protein>
<feature type="compositionally biased region" description="Basic and acidic residues" evidence="1">
    <location>
        <begin position="277"/>
        <end position="298"/>
    </location>
</feature>
<accession>A0ABR3A694</accession>
<feature type="compositionally biased region" description="Acidic residues" evidence="1">
    <location>
        <begin position="134"/>
        <end position="144"/>
    </location>
</feature>
<evidence type="ECO:0000313" key="4">
    <source>
        <dbReference type="Proteomes" id="UP001437256"/>
    </source>
</evidence>
<evidence type="ECO:0000259" key="2">
    <source>
        <dbReference type="Pfam" id="PF20415"/>
    </source>
</evidence>
<gene>
    <name evidence="3" type="ORF">AAF712_004013</name>
</gene>
<name>A0ABR3A694_9AGAR</name>
<feature type="compositionally biased region" description="Basic and acidic residues" evidence="1">
    <location>
        <begin position="30"/>
        <end position="61"/>
    </location>
</feature>
<feature type="compositionally biased region" description="Polar residues" evidence="1">
    <location>
        <begin position="18"/>
        <end position="27"/>
    </location>
</feature>
<feature type="compositionally biased region" description="Basic and acidic residues" evidence="1">
    <location>
        <begin position="213"/>
        <end position="224"/>
    </location>
</feature>
<reference evidence="3 4" key="1">
    <citation type="submission" date="2024-05" db="EMBL/GenBank/DDBJ databases">
        <title>A draft genome resource for the thread blight pathogen Marasmius tenuissimus strain MS-2.</title>
        <authorList>
            <person name="Yulfo-Soto G.E."/>
            <person name="Baruah I.K."/>
            <person name="Amoako-Attah I."/>
            <person name="Bukari Y."/>
            <person name="Meinhardt L.W."/>
            <person name="Bailey B.A."/>
            <person name="Cohen S.P."/>
        </authorList>
    </citation>
    <scope>NUCLEOTIDE SEQUENCE [LARGE SCALE GENOMIC DNA]</scope>
    <source>
        <strain evidence="3 4">MS-2</strain>
    </source>
</reference>
<comment type="caution">
    <text evidence="3">The sequence shown here is derived from an EMBL/GenBank/DDBJ whole genome shotgun (WGS) entry which is preliminary data.</text>
</comment>
<dbReference type="EMBL" id="JBBXMP010000015">
    <property type="protein sequence ID" value="KAL0069020.1"/>
    <property type="molecule type" value="Genomic_DNA"/>
</dbReference>
<organism evidence="3 4">
    <name type="scientific">Marasmius tenuissimus</name>
    <dbReference type="NCBI Taxonomy" id="585030"/>
    <lineage>
        <taxon>Eukaryota</taxon>
        <taxon>Fungi</taxon>
        <taxon>Dikarya</taxon>
        <taxon>Basidiomycota</taxon>
        <taxon>Agaricomycotina</taxon>
        <taxon>Agaricomycetes</taxon>
        <taxon>Agaricomycetidae</taxon>
        <taxon>Agaricales</taxon>
        <taxon>Marasmiineae</taxon>
        <taxon>Marasmiaceae</taxon>
        <taxon>Marasmius</taxon>
    </lineage>
</organism>
<dbReference type="InterPro" id="IPR046522">
    <property type="entry name" value="DUF6699"/>
</dbReference>
<feature type="domain" description="DUF6699" evidence="2">
    <location>
        <begin position="500"/>
        <end position="575"/>
    </location>
</feature>
<proteinExistence type="predicted"/>